<dbReference type="EMBL" id="JALJOS010000002">
    <property type="protein sequence ID" value="KAK9842692.1"/>
    <property type="molecule type" value="Genomic_DNA"/>
</dbReference>
<evidence type="ECO:0000313" key="2">
    <source>
        <dbReference type="Proteomes" id="UP001438707"/>
    </source>
</evidence>
<dbReference type="InterPro" id="IPR002347">
    <property type="entry name" value="SDR_fam"/>
</dbReference>
<dbReference type="InterPro" id="IPR036291">
    <property type="entry name" value="NAD(P)-bd_dom_sf"/>
</dbReference>
<dbReference type="Gene3D" id="3.40.50.720">
    <property type="entry name" value="NAD(P)-binding Rossmann-like Domain"/>
    <property type="match status" value="1"/>
</dbReference>
<dbReference type="AlphaFoldDB" id="A0AAW1SA50"/>
<dbReference type="Pfam" id="PF13561">
    <property type="entry name" value="adh_short_C2"/>
    <property type="match status" value="1"/>
</dbReference>
<evidence type="ECO:0000313" key="1">
    <source>
        <dbReference type="EMBL" id="KAK9842692.1"/>
    </source>
</evidence>
<evidence type="ECO:0008006" key="3">
    <source>
        <dbReference type="Google" id="ProtNLM"/>
    </source>
</evidence>
<gene>
    <name evidence="1" type="ORF">WJX74_000786</name>
</gene>
<accession>A0AAW1SA50</accession>
<keyword evidence="2" id="KW-1185">Reference proteome</keyword>
<name>A0AAW1SA50_9CHLO</name>
<proteinExistence type="predicted"/>
<dbReference type="Proteomes" id="UP001438707">
    <property type="component" value="Unassembled WGS sequence"/>
</dbReference>
<protein>
    <recommendedName>
        <fullName evidence="3">SDR family oxidoreductase</fullName>
    </recommendedName>
</protein>
<sequence>MCMFDLHGEHQRLQDRPEAHKVGRRGNNAHAEDCRKHISPASSCTPGTVRPVWLYGLKAGLNAGRAGQPADVAKAVRFLCDNEQAAFICGQQLMVDGGVSAKLIFPD</sequence>
<reference evidence="1 2" key="1">
    <citation type="journal article" date="2024" name="Nat. Commun.">
        <title>Phylogenomics reveals the evolutionary origins of lichenization in chlorophyte algae.</title>
        <authorList>
            <person name="Puginier C."/>
            <person name="Libourel C."/>
            <person name="Otte J."/>
            <person name="Skaloud P."/>
            <person name="Haon M."/>
            <person name="Grisel S."/>
            <person name="Petersen M."/>
            <person name="Berrin J.G."/>
            <person name="Delaux P.M."/>
            <person name="Dal Grande F."/>
            <person name="Keller J."/>
        </authorList>
    </citation>
    <scope>NUCLEOTIDE SEQUENCE [LARGE SCALE GENOMIC DNA]</scope>
    <source>
        <strain evidence="1 2">SAG 2145</strain>
    </source>
</reference>
<dbReference type="SUPFAM" id="SSF51735">
    <property type="entry name" value="NAD(P)-binding Rossmann-fold domains"/>
    <property type="match status" value="1"/>
</dbReference>
<organism evidence="1 2">
    <name type="scientific">Apatococcus lobatus</name>
    <dbReference type="NCBI Taxonomy" id="904363"/>
    <lineage>
        <taxon>Eukaryota</taxon>
        <taxon>Viridiplantae</taxon>
        <taxon>Chlorophyta</taxon>
        <taxon>core chlorophytes</taxon>
        <taxon>Trebouxiophyceae</taxon>
        <taxon>Chlorellales</taxon>
        <taxon>Chlorellaceae</taxon>
        <taxon>Apatococcus</taxon>
    </lineage>
</organism>
<comment type="caution">
    <text evidence="1">The sequence shown here is derived from an EMBL/GenBank/DDBJ whole genome shotgun (WGS) entry which is preliminary data.</text>
</comment>